<dbReference type="Pfam" id="PF08448">
    <property type="entry name" value="PAS_4"/>
    <property type="match status" value="1"/>
</dbReference>
<dbReference type="EC" id="2.7.13.3" evidence="3"/>
<dbReference type="SMART" id="SM00448">
    <property type="entry name" value="REC"/>
    <property type="match status" value="3"/>
</dbReference>
<dbReference type="PANTHER" id="PTHR45339">
    <property type="entry name" value="HYBRID SIGNAL TRANSDUCTION HISTIDINE KINASE J"/>
    <property type="match status" value="1"/>
</dbReference>
<evidence type="ECO:0000256" key="11">
    <source>
        <dbReference type="ARBA" id="ARBA00022989"/>
    </source>
</evidence>
<dbReference type="InterPro" id="IPR011006">
    <property type="entry name" value="CheY-like_superfamily"/>
</dbReference>
<keyword evidence="18" id="KW-0175">Coiled coil</keyword>
<feature type="domain" description="HPt" evidence="23">
    <location>
        <begin position="1149"/>
        <end position="1249"/>
    </location>
</feature>
<comment type="subcellular location">
    <subcellularLocation>
        <location evidence="2">Cell membrane</location>
        <topology evidence="2">Multi-pass membrane protein</topology>
    </subcellularLocation>
</comment>
<dbReference type="InterPro" id="IPR005467">
    <property type="entry name" value="His_kinase_dom"/>
</dbReference>
<evidence type="ECO:0000256" key="19">
    <source>
        <dbReference type="SAM" id="MobiDB-lite"/>
    </source>
</evidence>
<dbReference type="SMART" id="SM00387">
    <property type="entry name" value="HATPase_c"/>
    <property type="match status" value="1"/>
</dbReference>
<dbReference type="InterPro" id="IPR036097">
    <property type="entry name" value="HisK_dim/P_sf"/>
</dbReference>
<feature type="region of interest" description="Disordered" evidence="19">
    <location>
        <begin position="1089"/>
        <end position="1118"/>
    </location>
</feature>
<evidence type="ECO:0000256" key="9">
    <source>
        <dbReference type="ARBA" id="ARBA00022777"/>
    </source>
</evidence>
<evidence type="ECO:0000256" key="3">
    <source>
        <dbReference type="ARBA" id="ARBA00012438"/>
    </source>
</evidence>
<evidence type="ECO:0000259" key="23">
    <source>
        <dbReference type="PROSITE" id="PS50894"/>
    </source>
</evidence>
<evidence type="ECO:0000256" key="5">
    <source>
        <dbReference type="ARBA" id="ARBA00022553"/>
    </source>
</evidence>
<organism evidence="24">
    <name type="scientific">Magnetococcus massalia (strain MO-1)</name>
    <dbReference type="NCBI Taxonomy" id="451514"/>
    <lineage>
        <taxon>Bacteria</taxon>
        <taxon>Pseudomonadati</taxon>
        <taxon>Pseudomonadota</taxon>
        <taxon>Magnetococcia</taxon>
        <taxon>Magnetococcales</taxon>
        <taxon>Magnetococcaceae</taxon>
        <taxon>Magnetococcus</taxon>
    </lineage>
</organism>
<keyword evidence="10" id="KW-0067">ATP-binding</keyword>
<dbReference type="Pfam" id="PF00512">
    <property type="entry name" value="HisKA"/>
    <property type="match status" value="1"/>
</dbReference>
<keyword evidence="5 17" id="KW-0597">Phosphoprotein</keyword>
<dbReference type="FunFam" id="1.10.287.130:FF:000002">
    <property type="entry name" value="Two-component osmosensing histidine kinase"/>
    <property type="match status" value="1"/>
</dbReference>
<dbReference type="InterPro" id="IPR036890">
    <property type="entry name" value="HATPase_C_sf"/>
</dbReference>
<dbReference type="Gene3D" id="1.10.287.130">
    <property type="match status" value="1"/>
</dbReference>
<dbReference type="InterPro" id="IPR001789">
    <property type="entry name" value="Sig_transdc_resp-reg_receiver"/>
</dbReference>
<evidence type="ECO:0000256" key="13">
    <source>
        <dbReference type="ARBA" id="ARBA00023136"/>
    </source>
</evidence>
<dbReference type="GO" id="GO:0000155">
    <property type="term" value="F:phosphorelay sensor kinase activity"/>
    <property type="evidence" value="ECO:0007669"/>
    <property type="project" value="InterPro"/>
</dbReference>
<evidence type="ECO:0000256" key="12">
    <source>
        <dbReference type="ARBA" id="ARBA00023012"/>
    </source>
</evidence>
<keyword evidence="9 24" id="KW-0418">Kinase</keyword>
<dbReference type="SUPFAM" id="SSF55785">
    <property type="entry name" value="PYP-like sensor domain (PAS domain)"/>
    <property type="match status" value="2"/>
</dbReference>
<dbReference type="Gene3D" id="3.30.450.20">
    <property type="entry name" value="PAS domain"/>
    <property type="match status" value="2"/>
</dbReference>
<dbReference type="CDD" id="cd16922">
    <property type="entry name" value="HATPase_EvgS-ArcB-TorS-like"/>
    <property type="match status" value="1"/>
</dbReference>
<sequence>MVADILIVEDSPTQALKLKHLLGKAGYQPRHAKDGVEAVAMVAQQRPELILSDITMPVMDGLQLCSSLKEDPQLCTIPVVLLTNMVTPADVIHGMEVKADGYITKPYDDELVIQQVEHFLTTPVIVDDVVEVEPIEVTFAGEKHLVRASRRRILELFLSSYENSLTQNRMLGKKQDEMSLLNARINAHMDQLQASEAHFRSLVSTIPDIVYKLDPEGRFTFLNDAVKRLGYEPEELIGQHFSTIMNAEDADSVDSQKVLPSLVGSGSQRETKLFDEKRTGKRMTAGLEVRLRRKSGEYDAPGMLRNFDDTGDEHFVEVSASGLFEPHPVKKGEQFVGSVGVVRDISQRKQMEQVLQAERSFLTNLINTVPLPIYFKDGDGRFQLANSAMLDFFRLEQESLEGLEWYGVCDDGAARLLEERDQRFMEIDDLQTQTFEVDLWRGSRRSRTVLVTLAKAGSDLKLEGELPEGVQHEAELMSRGFTGVIMDVTDRRSAQRDLEEAKLVAERLAEKAESANQAKGDFLANMSHEIRTPMNAILGMAHLALQTGLDAKQKDYIGKIQSSANALLSIINDILDFSKIEAGKMSMEQIPFRLEEVLRNVADLLEIKAAEKGLELLYHADPQIPLELIGDPLRLGQILINLIGNAIKFTQQGEIILSVDLLEQDKQHVQLQWSVRDSGIGMTEEQMAKLFQAFSQADSTTTRKFGGTGLGLTICQRLTAMMDGEIWVESKAGQGSTFCFTTRQGLGVQLSEKQGSGWINSDKLSQMQVLVADDNAEARRIMQQMLESFQVDITLVASGEEALAELTQRGIENPFDLVLLDWKMPGLSGSQTAQKIQQLEGLQSVPKIIMVSAHGREEVMDEAQRVGVESFLIKPVSPSTLHESLLSALGEVCLLGDLQEQSSNRAEEEAKGQLKGAHLLLVDDNSINQQVGEELLAQLGIRCDIASNGQVCIDQLASGTHYHGVLMDIQMPEMDGYAATRHIRQKMALPKAMEDLPIIAMTANAMAGDREKCLAAGMDDHIAKPIHPERLKEALLKWIAPRCQGGDAVAESAVEQQGEIAPPLPSAPIPRMVAAHSITHQALAAAVEPASKVAPEPAKPVTEISSGGDEKPNPVDGPPLTTPATVTMEGLEGLSQLNVKLALNRVGGSEKVYGKILRDFASNYHDFDERLKADLAADRWQDAHRLSHTFKGLCGTIGAQSLAKLGKQLDSAVQAERREAALELLDSVKPMLRQLMVQIEGLTPSTATPPPAGEELTTYQRLDPREVEQQLLQLNDRLLEGDSEAQELCEKLLQQRADSLGAEPLQQIVKLVDNYEFDEAQLKLKELAQQLGLKLPE</sequence>
<dbReference type="InterPro" id="IPR036641">
    <property type="entry name" value="HPT_dom_sf"/>
</dbReference>
<proteinExistence type="predicted"/>
<dbReference type="GO" id="GO:0005524">
    <property type="term" value="F:ATP binding"/>
    <property type="evidence" value="ECO:0007669"/>
    <property type="project" value="UniProtKB-KW"/>
</dbReference>
<feature type="domain" description="Response regulatory" evidence="21">
    <location>
        <begin position="918"/>
        <end position="1039"/>
    </location>
</feature>
<dbReference type="EMBL" id="LO017727">
    <property type="protein sequence ID" value="CRH05580.1"/>
    <property type="molecule type" value="Genomic_DNA"/>
</dbReference>
<dbReference type="InterPro" id="IPR013656">
    <property type="entry name" value="PAS_4"/>
</dbReference>
<evidence type="ECO:0000313" key="24">
    <source>
        <dbReference type="EMBL" id="CRH05580.1"/>
    </source>
</evidence>
<feature type="modified residue" description="4-aspartylphosphate" evidence="17">
    <location>
        <position position="821"/>
    </location>
</feature>
<keyword evidence="6 24" id="KW-0808">Transferase</keyword>
<dbReference type="PROSITE" id="PS50112">
    <property type="entry name" value="PAS"/>
    <property type="match status" value="2"/>
</dbReference>
<dbReference type="CDD" id="cd00130">
    <property type="entry name" value="PAS"/>
    <property type="match status" value="2"/>
</dbReference>
<evidence type="ECO:0000256" key="16">
    <source>
        <dbReference type="PROSITE-ProRule" id="PRU00110"/>
    </source>
</evidence>
<evidence type="ECO:0000256" key="15">
    <source>
        <dbReference type="ARBA" id="ARBA00068150"/>
    </source>
</evidence>
<evidence type="ECO:0000256" key="18">
    <source>
        <dbReference type="SAM" id="Coils"/>
    </source>
</evidence>
<dbReference type="SMART" id="SM00091">
    <property type="entry name" value="PAS"/>
    <property type="match status" value="2"/>
</dbReference>
<feature type="domain" description="Response regulatory" evidence="21">
    <location>
        <begin position="4"/>
        <end position="120"/>
    </location>
</feature>
<evidence type="ECO:0000256" key="2">
    <source>
        <dbReference type="ARBA" id="ARBA00004651"/>
    </source>
</evidence>
<evidence type="ECO:0000256" key="17">
    <source>
        <dbReference type="PROSITE-ProRule" id="PRU00169"/>
    </source>
</evidence>
<feature type="modified residue" description="Phosphohistidine" evidence="16">
    <location>
        <position position="1188"/>
    </location>
</feature>
<dbReference type="InterPro" id="IPR004358">
    <property type="entry name" value="Sig_transdc_His_kin-like_C"/>
</dbReference>
<dbReference type="CDD" id="cd00082">
    <property type="entry name" value="HisKA"/>
    <property type="match status" value="1"/>
</dbReference>
<dbReference type="Gene3D" id="3.30.565.10">
    <property type="entry name" value="Histidine kinase-like ATPase, C-terminal domain"/>
    <property type="match status" value="1"/>
</dbReference>
<name>A0A1S7LF54_MAGMO</name>
<evidence type="ECO:0000259" key="20">
    <source>
        <dbReference type="PROSITE" id="PS50109"/>
    </source>
</evidence>
<evidence type="ECO:0000256" key="8">
    <source>
        <dbReference type="ARBA" id="ARBA00022741"/>
    </source>
</evidence>
<feature type="coiled-coil region" evidence="18">
    <location>
        <begin position="491"/>
        <end position="518"/>
    </location>
</feature>
<dbReference type="SMART" id="SM00073">
    <property type="entry name" value="HPT"/>
    <property type="match status" value="1"/>
</dbReference>
<reference evidence="24" key="1">
    <citation type="submission" date="2015-04" db="EMBL/GenBank/DDBJ databases">
        <authorList>
            <person name="Syromyatnikov M.Y."/>
            <person name="Popov V.N."/>
        </authorList>
    </citation>
    <scope>NUCLEOTIDE SEQUENCE</scope>
    <source>
        <strain evidence="24">MO-1</strain>
    </source>
</reference>
<dbReference type="Pfam" id="PF01627">
    <property type="entry name" value="Hpt"/>
    <property type="match status" value="1"/>
</dbReference>
<evidence type="ECO:0000256" key="4">
    <source>
        <dbReference type="ARBA" id="ARBA00022475"/>
    </source>
</evidence>
<evidence type="ECO:0000259" key="21">
    <source>
        <dbReference type="PROSITE" id="PS50110"/>
    </source>
</evidence>
<dbReference type="SMART" id="SM00388">
    <property type="entry name" value="HisKA"/>
    <property type="match status" value="1"/>
</dbReference>
<dbReference type="Pfam" id="PF02518">
    <property type="entry name" value="HATPase_c"/>
    <property type="match status" value="1"/>
</dbReference>
<dbReference type="SUPFAM" id="SSF55874">
    <property type="entry name" value="ATPase domain of HSP90 chaperone/DNA topoisomerase II/histidine kinase"/>
    <property type="match status" value="1"/>
</dbReference>
<dbReference type="InterPro" id="IPR003661">
    <property type="entry name" value="HisK_dim/P_dom"/>
</dbReference>
<protein>
    <recommendedName>
        <fullName evidence="15">Sensory/regulatory protein RpfC</fullName>
        <ecNumber evidence="3">2.7.13.3</ecNumber>
    </recommendedName>
</protein>
<dbReference type="InterPro" id="IPR008207">
    <property type="entry name" value="Sig_transdc_His_kin_Hpt_dom"/>
</dbReference>
<dbReference type="InterPro" id="IPR003594">
    <property type="entry name" value="HATPase_dom"/>
</dbReference>
<dbReference type="SUPFAM" id="SSF52172">
    <property type="entry name" value="CheY-like"/>
    <property type="match status" value="3"/>
</dbReference>
<dbReference type="PROSITE" id="PS50110">
    <property type="entry name" value="RESPONSE_REGULATORY"/>
    <property type="match status" value="3"/>
</dbReference>
<keyword evidence="7" id="KW-0812">Transmembrane</keyword>
<dbReference type="Pfam" id="PF00072">
    <property type="entry name" value="Response_reg"/>
    <property type="match status" value="3"/>
</dbReference>
<dbReference type="InterPro" id="IPR000014">
    <property type="entry name" value="PAS"/>
</dbReference>
<dbReference type="NCBIfam" id="TIGR00229">
    <property type="entry name" value="sensory_box"/>
    <property type="match status" value="1"/>
</dbReference>
<keyword evidence="4" id="KW-1003">Cell membrane</keyword>
<feature type="modified residue" description="4-aspartylphosphate" evidence="17">
    <location>
        <position position="968"/>
    </location>
</feature>
<accession>A0A1S7LF54</accession>
<keyword evidence="8" id="KW-0547">Nucleotide-binding</keyword>
<evidence type="ECO:0000256" key="6">
    <source>
        <dbReference type="ARBA" id="ARBA00022679"/>
    </source>
</evidence>
<feature type="domain" description="Histidine kinase" evidence="20">
    <location>
        <begin position="525"/>
        <end position="746"/>
    </location>
</feature>
<evidence type="ECO:0000256" key="14">
    <source>
        <dbReference type="ARBA" id="ARBA00064003"/>
    </source>
</evidence>
<dbReference type="PRINTS" id="PR00344">
    <property type="entry name" value="BCTRLSENSOR"/>
</dbReference>
<evidence type="ECO:0000256" key="7">
    <source>
        <dbReference type="ARBA" id="ARBA00022692"/>
    </source>
</evidence>
<dbReference type="PANTHER" id="PTHR45339:SF1">
    <property type="entry name" value="HYBRID SIGNAL TRANSDUCTION HISTIDINE KINASE J"/>
    <property type="match status" value="1"/>
</dbReference>
<dbReference type="SUPFAM" id="SSF47384">
    <property type="entry name" value="Homodimeric domain of signal transducing histidine kinase"/>
    <property type="match status" value="1"/>
</dbReference>
<dbReference type="PROSITE" id="PS50109">
    <property type="entry name" value="HIS_KIN"/>
    <property type="match status" value="1"/>
</dbReference>
<dbReference type="PROSITE" id="PS50894">
    <property type="entry name" value="HPT"/>
    <property type="match status" value="1"/>
</dbReference>
<evidence type="ECO:0000256" key="1">
    <source>
        <dbReference type="ARBA" id="ARBA00000085"/>
    </source>
</evidence>
<keyword evidence="12" id="KW-0902">Two-component regulatory system</keyword>
<comment type="catalytic activity">
    <reaction evidence="1">
        <text>ATP + protein L-histidine = ADP + protein N-phospho-L-histidine.</text>
        <dbReference type="EC" id="2.7.13.3"/>
    </reaction>
</comment>
<dbReference type="GO" id="GO:0005886">
    <property type="term" value="C:plasma membrane"/>
    <property type="evidence" value="ECO:0007669"/>
    <property type="project" value="UniProtKB-SubCell"/>
</dbReference>
<dbReference type="InterPro" id="IPR035965">
    <property type="entry name" value="PAS-like_dom_sf"/>
</dbReference>
<keyword evidence="11" id="KW-1133">Transmembrane helix</keyword>
<feature type="domain" description="PAS" evidence="22">
    <location>
        <begin position="195"/>
        <end position="266"/>
    </location>
</feature>
<feature type="domain" description="Response regulatory" evidence="21">
    <location>
        <begin position="768"/>
        <end position="889"/>
    </location>
</feature>
<dbReference type="Gene3D" id="1.20.120.160">
    <property type="entry name" value="HPT domain"/>
    <property type="match status" value="1"/>
</dbReference>
<dbReference type="FunFam" id="3.30.565.10:FF:000010">
    <property type="entry name" value="Sensor histidine kinase RcsC"/>
    <property type="match status" value="1"/>
</dbReference>
<keyword evidence="13" id="KW-0472">Membrane</keyword>
<dbReference type="CDD" id="cd17546">
    <property type="entry name" value="REC_hyHK_CKI1_RcsC-like"/>
    <property type="match status" value="2"/>
</dbReference>
<comment type="subunit">
    <text evidence="14">At low DSF concentrations, interacts with RpfF.</text>
</comment>
<dbReference type="SUPFAM" id="SSF47226">
    <property type="entry name" value="Histidine-containing phosphotransfer domain, HPT domain"/>
    <property type="match status" value="1"/>
</dbReference>
<evidence type="ECO:0000259" key="22">
    <source>
        <dbReference type="PROSITE" id="PS50112"/>
    </source>
</evidence>
<feature type="domain" description="PAS" evidence="22">
    <location>
        <begin position="358"/>
        <end position="402"/>
    </location>
</feature>
<evidence type="ECO:0000256" key="10">
    <source>
        <dbReference type="ARBA" id="ARBA00022840"/>
    </source>
</evidence>
<dbReference type="Gene3D" id="3.40.50.2300">
    <property type="match status" value="3"/>
</dbReference>
<feature type="modified residue" description="4-aspartylphosphate" evidence="17">
    <location>
        <position position="53"/>
    </location>
</feature>
<gene>
    <name evidence="24" type="ORF">MAGMO_1390</name>
</gene>
<dbReference type="Pfam" id="PF13426">
    <property type="entry name" value="PAS_9"/>
    <property type="match status" value="1"/>
</dbReference>